<sequence>MVEDDGLVCADSGSEDYELFFGPIPNIGEMAPYYDAQDGAYDESDGPIKRKRRKDVIEKASRGNKQKTFLKRNYKKGHCHYCDETCHTKRNCGKRAVDEESAAVVNGGEVNNSVPTTAVNGGDDTLTCSETDDSQQVQLTSVRPTKLLPKKELSTPKNSTPSTSIPATTTQLASTPPASTPSASIPPASTNPPNPI</sequence>
<feature type="compositionally biased region" description="Low complexity" evidence="1">
    <location>
        <begin position="159"/>
        <end position="188"/>
    </location>
</feature>
<protein>
    <submittedName>
        <fullName evidence="2">Uncharacterized protein</fullName>
    </submittedName>
</protein>
<accession>A0A445E3R1</accession>
<evidence type="ECO:0000256" key="1">
    <source>
        <dbReference type="SAM" id="MobiDB-lite"/>
    </source>
</evidence>
<evidence type="ECO:0000313" key="2">
    <source>
        <dbReference type="EMBL" id="RYR70003.1"/>
    </source>
</evidence>
<dbReference type="AlphaFoldDB" id="A0A445E3R1"/>
<organism evidence="2 3">
    <name type="scientific">Arachis hypogaea</name>
    <name type="common">Peanut</name>
    <dbReference type="NCBI Taxonomy" id="3818"/>
    <lineage>
        <taxon>Eukaryota</taxon>
        <taxon>Viridiplantae</taxon>
        <taxon>Streptophyta</taxon>
        <taxon>Embryophyta</taxon>
        <taxon>Tracheophyta</taxon>
        <taxon>Spermatophyta</taxon>
        <taxon>Magnoliopsida</taxon>
        <taxon>eudicotyledons</taxon>
        <taxon>Gunneridae</taxon>
        <taxon>Pentapetalae</taxon>
        <taxon>rosids</taxon>
        <taxon>fabids</taxon>
        <taxon>Fabales</taxon>
        <taxon>Fabaceae</taxon>
        <taxon>Papilionoideae</taxon>
        <taxon>50 kb inversion clade</taxon>
        <taxon>dalbergioids sensu lato</taxon>
        <taxon>Dalbergieae</taxon>
        <taxon>Pterocarpus clade</taxon>
        <taxon>Arachis</taxon>
    </lineage>
</organism>
<dbReference type="EMBL" id="SDMP01000003">
    <property type="protein sequence ID" value="RYR70003.1"/>
    <property type="molecule type" value="Genomic_DNA"/>
</dbReference>
<feature type="region of interest" description="Disordered" evidence="1">
    <location>
        <begin position="38"/>
        <end position="63"/>
    </location>
</feature>
<dbReference type="Proteomes" id="UP000289738">
    <property type="component" value="Chromosome A03"/>
</dbReference>
<keyword evidence="3" id="KW-1185">Reference proteome</keyword>
<feature type="region of interest" description="Disordered" evidence="1">
    <location>
        <begin position="129"/>
        <end position="196"/>
    </location>
</feature>
<name>A0A445E3R1_ARAHY</name>
<comment type="caution">
    <text evidence="2">The sequence shown here is derived from an EMBL/GenBank/DDBJ whole genome shotgun (WGS) entry which is preliminary data.</text>
</comment>
<gene>
    <name evidence="2" type="ORF">Ahy_A03g016532</name>
</gene>
<proteinExistence type="predicted"/>
<reference evidence="2 3" key="1">
    <citation type="submission" date="2019-01" db="EMBL/GenBank/DDBJ databases">
        <title>Sequencing of cultivated peanut Arachis hypogaea provides insights into genome evolution and oil improvement.</title>
        <authorList>
            <person name="Chen X."/>
        </authorList>
    </citation>
    <scope>NUCLEOTIDE SEQUENCE [LARGE SCALE GENOMIC DNA]</scope>
    <source>
        <strain evidence="3">cv. Fuhuasheng</strain>
        <tissue evidence="2">Leaves</tissue>
    </source>
</reference>
<feature type="compositionally biased region" description="Polar residues" evidence="1">
    <location>
        <begin position="129"/>
        <end position="143"/>
    </location>
</feature>
<evidence type="ECO:0000313" key="3">
    <source>
        <dbReference type="Proteomes" id="UP000289738"/>
    </source>
</evidence>